<dbReference type="InterPro" id="IPR011333">
    <property type="entry name" value="SKP1/BTB/POZ_sf"/>
</dbReference>
<dbReference type="Proteomes" id="UP001590950">
    <property type="component" value="Unassembled WGS sequence"/>
</dbReference>
<accession>A0ABR4ADA0</accession>
<evidence type="ECO:0000313" key="3">
    <source>
        <dbReference type="Proteomes" id="UP001590950"/>
    </source>
</evidence>
<dbReference type="PROSITE" id="PS50097">
    <property type="entry name" value="BTB"/>
    <property type="match status" value="1"/>
</dbReference>
<feature type="domain" description="BTB" evidence="1">
    <location>
        <begin position="63"/>
        <end position="131"/>
    </location>
</feature>
<organism evidence="2 3">
    <name type="scientific">Stereocaulon virgatum</name>
    <dbReference type="NCBI Taxonomy" id="373712"/>
    <lineage>
        <taxon>Eukaryota</taxon>
        <taxon>Fungi</taxon>
        <taxon>Dikarya</taxon>
        <taxon>Ascomycota</taxon>
        <taxon>Pezizomycotina</taxon>
        <taxon>Lecanoromycetes</taxon>
        <taxon>OSLEUM clade</taxon>
        <taxon>Lecanoromycetidae</taxon>
        <taxon>Lecanorales</taxon>
        <taxon>Lecanorineae</taxon>
        <taxon>Stereocaulaceae</taxon>
        <taxon>Stereocaulon</taxon>
    </lineage>
</organism>
<dbReference type="CDD" id="cd18316">
    <property type="entry name" value="BTB_POZ_KCTD-like"/>
    <property type="match status" value="1"/>
</dbReference>
<dbReference type="PANTHER" id="PTHR11145">
    <property type="entry name" value="BTB/POZ DOMAIN-CONTAINING ADAPTER FOR CUL3-MEDIATED RHOA DEGRADATION PROTEIN FAMILY MEMBER"/>
    <property type="match status" value="1"/>
</dbReference>
<dbReference type="EMBL" id="JBEFKJ010000011">
    <property type="protein sequence ID" value="KAL2043480.1"/>
    <property type="molecule type" value="Genomic_DNA"/>
</dbReference>
<proteinExistence type="predicted"/>
<dbReference type="SUPFAM" id="SSF54695">
    <property type="entry name" value="POZ domain"/>
    <property type="match status" value="1"/>
</dbReference>
<comment type="caution">
    <text evidence="2">The sequence shown here is derived from an EMBL/GenBank/DDBJ whole genome shotgun (WGS) entry which is preliminary data.</text>
</comment>
<dbReference type="InterPro" id="IPR045068">
    <property type="entry name" value="BACURD1-3"/>
</dbReference>
<keyword evidence="3" id="KW-1185">Reference proteome</keyword>
<evidence type="ECO:0000313" key="2">
    <source>
        <dbReference type="EMBL" id="KAL2043480.1"/>
    </source>
</evidence>
<gene>
    <name evidence="2" type="ORF">N7G274_003787</name>
</gene>
<reference evidence="2 3" key="1">
    <citation type="submission" date="2024-09" db="EMBL/GenBank/DDBJ databases">
        <title>Rethinking Asexuality: The Enigmatic Case of Functional Sexual Genes in Lepraria (Stereocaulaceae).</title>
        <authorList>
            <person name="Doellman M."/>
            <person name="Sun Y."/>
            <person name="Barcenas-Pena A."/>
            <person name="Lumbsch H.T."/>
            <person name="Grewe F."/>
        </authorList>
    </citation>
    <scope>NUCLEOTIDE SEQUENCE [LARGE SCALE GENOMIC DNA]</scope>
    <source>
        <strain evidence="2 3">Mercado 3170</strain>
    </source>
</reference>
<dbReference type="Gene3D" id="3.30.710.10">
    <property type="entry name" value="Potassium Channel Kv1.1, Chain A"/>
    <property type="match status" value="1"/>
</dbReference>
<protein>
    <recommendedName>
        <fullName evidence="1">BTB domain-containing protein</fullName>
    </recommendedName>
</protein>
<dbReference type="InterPro" id="IPR000210">
    <property type="entry name" value="BTB/POZ_dom"/>
</dbReference>
<dbReference type="Pfam" id="PF02214">
    <property type="entry name" value="BTB_2"/>
    <property type="match status" value="1"/>
</dbReference>
<evidence type="ECO:0000259" key="1">
    <source>
        <dbReference type="PROSITE" id="PS50097"/>
    </source>
</evidence>
<name>A0ABR4ADA0_9LECA</name>
<dbReference type="InterPro" id="IPR003131">
    <property type="entry name" value="T1-type_BTB"/>
</dbReference>
<sequence>MLMVSMASYLLGSPSVVPSGTAGNEATTPPLPPLLLLCTRMSLRSATKKLNMSLALSGPLSNARINLQVGERCFTTLASTLSEGSSFFASLLSGRWEDSQSADGSFFIDADPDLFAHILRYLRRGVLPVVYEKGHGFDHAFYKALQEEA</sequence>
<dbReference type="PANTHER" id="PTHR11145:SF8">
    <property type="entry name" value="RE57120P"/>
    <property type="match status" value="1"/>
</dbReference>